<keyword evidence="6" id="KW-1185">Reference proteome</keyword>
<dbReference type="InterPro" id="IPR046848">
    <property type="entry name" value="E_motif"/>
</dbReference>
<dbReference type="PANTHER" id="PTHR47926:SF390">
    <property type="entry name" value="TETRATRICOPEPTIDE REPEAT-LIKE SUPERFAMILY PROTEIN"/>
    <property type="match status" value="1"/>
</dbReference>
<feature type="domain" description="DYW" evidence="4">
    <location>
        <begin position="793"/>
        <end position="884"/>
    </location>
</feature>
<dbReference type="PROSITE" id="PS51375">
    <property type="entry name" value="PPR"/>
    <property type="match status" value="4"/>
</dbReference>
<proteinExistence type="inferred from homology"/>
<dbReference type="InterPro" id="IPR046960">
    <property type="entry name" value="PPR_At4g14850-like_plant"/>
</dbReference>
<dbReference type="AlphaFoldDB" id="A0AAP0B7L6"/>
<protein>
    <submittedName>
        <fullName evidence="5">Pentatricopeptide repeat-containing protein</fullName>
    </submittedName>
</protein>
<accession>A0AAP0B7L6</accession>
<organism evidence="5 6">
    <name type="scientific">Platanthera zijinensis</name>
    <dbReference type="NCBI Taxonomy" id="2320716"/>
    <lineage>
        <taxon>Eukaryota</taxon>
        <taxon>Viridiplantae</taxon>
        <taxon>Streptophyta</taxon>
        <taxon>Embryophyta</taxon>
        <taxon>Tracheophyta</taxon>
        <taxon>Spermatophyta</taxon>
        <taxon>Magnoliopsida</taxon>
        <taxon>Liliopsida</taxon>
        <taxon>Asparagales</taxon>
        <taxon>Orchidaceae</taxon>
        <taxon>Orchidoideae</taxon>
        <taxon>Orchideae</taxon>
        <taxon>Orchidinae</taxon>
        <taxon>Platanthera</taxon>
    </lineage>
</organism>
<evidence type="ECO:0000256" key="2">
    <source>
        <dbReference type="ARBA" id="ARBA00022737"/>
    </source>
</evidence>
<name>A0AAP0B7L6_9ASPA</name>
<dbReference type="Proteomes" id="UP001418222">
    <property type="component" value="Unassembled WGS sequence"/>
</dbReference>
<dbReference type="Pfam" id="PF14432">
    <property type="entry name" value="DYW_deaminase"/>
    <property type="match status" value="1"/>
</dbReference>
<dbReference type="Pfam" id="PF01535">
    <property type="entry name" value="PPR"/>
    <property type="match status" value="7"/>
</dbReference>
<feature type="repeat" description="PPR" evidence="3">
    <location>
        <begin position="575"/>
        <end position="609"/>
    </location>
</feature>
<evidence type="ECO:0000256" key="1">
    <source>
        <dbReference type="ARBA" id="ARBA00006643"/>
    </source>
</evidence>
<comment type="similarity">
    <text evidence="1">Belongs to the PPR family. PCMP-H subfamily.</text>
</comment>
<dbReference type="Pfam" id="PF13041">
    <property type="entry name" value="PPR_2"/>
    <property type="match status" value="3"/>
</dbReference>
<dbReference type="FunFam" id="1.25.40.10:FF:000425">
    <property type="entry name" value="Pentatricopeptide repeat-containing protein At3g26540"/>
    <property type="match status" value="1"/>
</dbReference>
<evidence type="ECO:0000313" key="5">
    <source>
        <dbReference type="EMBL" id="KAK8931236.1"/>
    </source>
</evidence>
<dbReference type="PANTHER" id="PTHR47926">
    <property type="entry name" value="PENTATRICOPEPTIDE REPEAT-CONTAINING PROTEIN"/>
    <property type="match status" value="1"/>
</dbReference>
<dbReference type="Gene3D" id="1.25.40.10">
    <property type="entry name" value="Tetratricopeptide repeat domain"/>
    <property type="match status" value="7"/>
</dbReference>
<gene>
    <name evidence="5" type="primary">PCMP-H35</name>
    <name evidence="5" type="ORF">KSP39_PZI017020</name>
</gene>
<dbReference type="InterPro" id="IPR002885">
    <property type="entry name" value="PPR_rpt"/>
</dbReference>
<sequence length="884" mass="98463">MFSLGTQIHAMIMKSKHSFDTVVCNSLISMYGSCSIESAGYADKVFHGTPVRNTITWNSIISVHSQKGDAVSSFNFFSRMQEGASSGGFKPNEYTFGSLIAVTYASSPSGSLSSSPRLIEQMLGKILKCGFLFDLYVGSAMVSAFARYGLFDTAREVFLELDHRNSVSVNGLMLGLIKQNCGQEAVEVFREAGDLVCQDCDSHVILLSAIAEFDGSEEGRRKGSEIHGRMIRTGLIDSRIAVSNGLVNMYSKCGSINRAVSVFKCMRARDEVSWNSMVAGLDQNGHFEEALIFFTDMLRTGAKPSNFTTISSLSSSSSSRSLGMGSQIHCVTSKAGLDTDISVSNSLMAMYGECGRVPESWKIFMSMSGYDTISWNSMLGVLANSEAPAEESLVVFMDMMKRGWTPNRATFVNLLSTLTPCSLLEIGKQMHSLAEKCGVSEDTCVENAFLSLYSKSGDMESCESLFAGMSYRRDDVSWNSMVAGYVHNGLLSEAMDLVWLMMHNDQKMDCFTFTTVLSACSSVAALERGMEIHALGIRSQLKPDVVMESSLVDMYSKCGRIDYASTVFRLMPVKNEYSWNTMIAGCARHGQARKALELFNEMRDGNLEPDHVTFVGVLSACSHACLVEEGMNYFESMTKKHGLVPRVEHYSCVVDLLGRAGEIDRMEDFLKKMPVSPNGLIWRTVLSACCRSQNGTRTNLFMRASEILVELEPHNPVNYVLISNLYASKGRWEGVAKARISLRGSPEKKETGCSWVTLRDGVHIFRSGDRSHPETVKIYEKLEFLREKMKEMGYIPRTEFAWYDLEAEGKEEVLSYHSERLAVAFILTRSSWLPIRIMKNLRVCGDCHIAFCYISKIVGRQIVLRDYIRFHHFVDGRCSCGDFW</sequence>
<evidence type="ECO:0000313" key="6">
    <source>
        <dbReference type="Proteomes" id="UP001418222"/>
    </source>
</evidence>
<dbReference type="Pfam" id="PF20431">
    <property type="entry name" value="E_motif"/>
    <property type="match status" value="1"/>
</dbReference>
<feature type="repeat" description="PPR" evidence="3">
    <location>
        <begin position="371"/>
        <end position="406"/>
    </location>
</feature>
<dbReference type="InterPro" id="IPR011990">
    <property type="entry name" value="TPR-like_helical_dom_sf"/>
</dbReference>
<dbReference type="InterPro" id="IPR032867">
    <property type="entry name" value="DYW_dom"/>
</dbReference>
<reference evidence="5 6" key="1">
    <citation type="journal article" date="2022" name="Nat. Plants">
        <title>Genomes of leafy and leafless Platanthera orchids illuminate the evolution of mycoheterotrophy.</title>
        <authorList>
            <person name="Li M.H."/>
            <person name="Liu K.W."/>
            <person name="Li Z."/>
            <person name="Lu H.C."/>
            <person name="Ye Q.L."/>
            <person name="Zhang D."/>
            <person name="Wang J.Y."/>
            <person name="Li Y.F."/>
            <person name="Zhong Z.M."/>
            <person name="Liu X."/>
            <person name="Yu X."/>
            <person name="Liu D.K."/>
            <person name="Tu X.D."/>
            <person name="Liu B."/>
            <person name="Hao Y."/>
            <person name="Liao X.Y."/>
            <person name="Jiang Y.T."/>
            <person name="Sun W.H."/>
            <person name="Chen J."/>
            <person name="Chen Y.Q."/>
            <person name="Ai Y."/>
            <person name="Zhai J.W."/>
            <person name="Wu S.S."/>
            <person name="Zhou Z."/>
            <person name="Hsiao Y.Y."/>
            <person name="Wu W.L."/>
            <person name="Chen Y.Y."/>
            <person name="Lin Y.F."/>
            <person name="Hsu J.L."/>
            <person name="Li C.Y."/>
            <person name="Wang Z.W."/>
            <person name="Zhao X."/>
            <person name="Zhong W.Y."/>
            <person name="Ma X.K."/>
            <person name="Ma L."/>
            <person name="Huang J."/>
            <person name="Chen G.Z."/>
            <person name="Huang M.Z."/>
            <person name="Huang L."/>
            <person name="Peng D.H."/>
            <person name="Luo Y.B."/>
            <person name="Zou S.Q."/>
            <person name="Chen S.P."/>
            <person name="Lan S."/>
            <person name="Tsai W.C."/>
            <person name="Van de Peer Y."/>
            <person name="Liu Z.J."/>
        </authorList>
    </citation>
    <scope>NUCLEOTIDE SEQUENCE [LARGE SCALE GENOMIC DNA]</scope>
    <source>
        <strain evidence="5">Lor287</strain>
    </source>
</reference>
<dbReference type="NCBIfam" id="TIGR00756">
    <property type="entry name" value="PPR"/>
    <property type="match status" value="2"/>
</dbReference>
<dbReference type="GO" id="GO:0009451">
    <property type="term" value="P:RNA modification"/>
    <property type="evidence" value="ECO:0007669"/>
    <property type="project" value="InterPro"/>
</dbReference>
<evidence type="ECO:0000256" key="3">
    <source>
        <dbReference type="PROSITE-ProRule" id="PRU00708"/>
    </source>
</evidence>
<evidence type="ECO:0000259" key="4">
    <source>
        <dbReference type="Pfam" id="PF14432"/>
    </source>
</evidence>
<comment type="caution">
    <text evidence="5">The sequence shown here is derived from an EMBL/GenBank/DDBJ whole genome shotgun (WGS) entry which is preliminary data.</text>
</comment>
<dbReference type="EMBL" id="JBBWWQ010000014">
    <property type="protein sequence ID" value="KAK8931236.1"/>
    <property type="molecule type" value="Genomic_DNA"/>
</dbReference>
<feature type="repeat" description="PPR" evidence="3">
    <location>
        <begin position="270"/>
        <end position="304"/>
    </location>
</feature>
<dbReference type="FunFam" id="1.25.40.10:FF:000381">
    <property type="entry name" value="Pentatricopeptide repeat-containing protein"/>
    <property type="match status" value="2"/>
</dbReference>
<dbReference type="GO" id="GO:0008270">
    <property type="term" value="F:zinc ion binding"/>
    <property type="evidence" value="ECO:0007669"/>
    <property type="project" value="InterPro"/>
</dbReference>
<feature type="repeat" description="PPR" evidence="3">
    <location>
        <begin position="474"/>
        <end position="508"/>
    </location>
</feature>
<dbReference type="GO" id="GO:0003729">
    <property type="term" value="F:mRNA binding"/>
    <property type="evidence" value="ECO:0007669"/>
    <property type="project" value="UniProtKB-ARBA"/>
</dbReference>
<dbReference type="FunFam" id="1.25.40.10:FF:000690">
    <property type="entry name" value="Pentatricopeptide repeat-containing protein"/>
    <property type="match status" value="1"/>
</dbReference>
<keyword evidence="2" id="KW-0677">Repeat</keyword>